<accession>A0ABD6CPM5</accession>
<dbReference type="Gene3D" id="3.20.20.70">
    <property type="entry name" value="Aldolase class I"/>
    <property type="match status" value="1"/>
</dbReference>
<dbReference type="NCBIfam" id="NF003302">
    <property type="entry name" value="PRK04302.1"/>
    <property type="match status" value="1"/>
</dbReference>
<dbReference type="Pfam" id="PF00121">
    <property type="entry name" value="TIM"/>
    <property type="match status" value="2"/>
</dbReference>
<comment type="caution">
    <text evidence="2">The sequence shown here is derived from an EMBL/GenBank/DDBJ whole genome shotgun (WGS) entry which is preliminary data.</text>
</comment>
<sequence length="231" mass="23947">MALEYPTFLINFKRYEGTAGGDGLELAKTIETVQERTDTSLAVAPQTPDLSRIASEADLRVVAQSVDAAEPGRGTGEIGLPAVDAAGADGVLVNHPESPQTLADVEAIVGGCRERGLESIVCVDSVEMGRGALAFDPDCLLFENPDDIATGRSLAETAPERVETFVSMVREENVRTRLLLGGGITTGVDVEASLRLGADGAGAASAFVNAADGEAWLADIAESLADSSVQD</sequence>
<dbReference type="InterPro" id="IPR000652">
    <property type="entry name" value="Triosephosphate_isomerase"/>
</dbReference>
<dbReference type="Proteomes" id="UP001597085">
    <property type="component" value="Unassembled WGS sequence"/>
</dbReference>
<keyword evidence="3" id="KW-1185">Reference proteome</keyword>
<evidence type="ECO:0000313" key="3">
    <source>
        <dbReference type="Proteomes" id="UP001597085"/>
    </source>
</evidence>
<evidence type="ECO:0000313" key="2">
    <source>
        <dbReference type="EMBL" id="MFD1600020.1"/>
    </source>
</evidence>
<dbReference type="GO" id="GO:0016853">
    <property type="term" value="F:isomerase activity"/>
    <property type="evidence" value="ECO:0007669"/>
    <property type="project" value="UniProtKB-KW"/>
</dbReference>
<dbReference type="AlphaFoldDB" id="A0ABD6CPM5"/>
<dbReference type="SUPFAM" id="SSF51351">
    <property type="entry name" value="Triosephosphate isomerase (TIM)"/>
    <property type="match status" value="1"/>
</dbReference>
<proteinExistence type="predicted"/>
<dbReference type="RefSeq" id="WP_256421075.1">
    <property type="nucleotide sequence ID" value="NZ_JANHDI010000006.1"/>
</dbReference>
<dbReference type="InterPro" id="IPR013785">
    <property type="entry name" value="Aldolase_TIM"/>
</dbReference>
<dbReference type="InterPro" id="IPR035990">
    <property type="entry name" value="TIM_sf"/>
</dbReference>
<dbReference type="PROSITE" id="PS51440">
    <property type="entry name" value="TIM_2"/>
    <property type="match status" value="1"/>
</dbReference>
<reference evidence="2 3" key="1">
    <citation type="journal article" date="2019" name="Int. J. Syst. Evol. Microbiol.">
        <title>The Global Catalogue of Microorganisms (GCM) 10K type strain sequencing project: providing services to taxonomists for standard genome sequencing and annotation.</title>
        <authorList>
            <consortium name="The Broad Institute Genomics Platform"/>
            <consortium name="The Broad Institute Genome Sequencing Center for Infectious Disease"/>
            <person name="Wu L."/>
            <person name="Ma J."/>
        </authorList>
    </citation>
    <scope>NUCLEOTIDE SEQUENCE [LARGE SCALE GENOMIC DNA]</scope>
    <source>
        <strain evidence="2 3">CGMCC 1.12121</strain>
    </source>
</reference>
<protein>
    <submittedName>
        <fullName evidence="2">Triose-phosphate isomerase</fullName>
    </submittedName>
</protein>
<organism evidence="2 3">
    <name type="scientific">Halobellus rarus</name>
    <dbReference type="NCBI Taxonomy" id="1126237"/>
    <lineage>
        <taxon>Archaea</taxon>
        <taxon>Methanobacteriati</taxon>
        <taxon>Methanobacteriota</taxon>
        <taxon>Stenosarchaea group</taxon>
        <taxon>Halobacteria</taxon>
        <taxon>Halobacteriales</taxon>
        <taxon>Haloferacaceae</taxon>
        <taxon>Halobellus</taxon>
    </lineage>
</organism>
<gene>
    <name evidence="2" type="ORF">ACFSBX_13735</name>
</gene>
<name>A0ABD6CPM5_9EURY</name>
<evidence type="ECO:0000256" key="1">
    <source>
        <dbReference type="ARBA" id="ARBA00023235"/>
    </source>
</evidence>
<dbReference type="EMBL" id="JBHUDK010000012">
    <property type="protein sequence ID" value="MFD1600020.1"/>
    <property type="molecule type" value="Genomic_DNA"/>
</dbReference>
<keyword evidence="1 2" id="KW-0413">Isomerase</keyword>